<keyword evidence="3" id="KW-0472">Membrane</keyword>
<dbReference type="OMA" id="NLSHKDR"/>
<feature type="transmembrane region" description="Helical" evidence="3">
    <location>
        <begin position="402"/>
        <end position="426"/>
    </location>
</feature>
<protein>
    <recommendedName>
        <fullName evidence="6">RGS domain-containing protein</fullName>
    </recommendedName>
</protein>
<dbReference type="OrthoDB" id="3232309at2759"/>
<dbReference type="SUPFAM" id="SSF48097">
    <property type="entry name" value="Regulator of G-protein signaling, RGS"/>
    <property type="match status" value="1"/>
</dbReference>
<evidence type="ECO:0000313" key="4">
    <source>
        <dbReference type="EMBL" id="EJU02664.1"/>
    </source>
</evidence>
<dbReference type="PANTHER" id="PTHR39466:SF1">
    <property type="entry name" value="RGS DOMAIN-CONTAINING PROTEIN"/>
    <property type="match status" value="1"/>
</dbReference>
<evidence type="ECO:0000256" key="2">
    <source>
        <dbReference type="SAM" id="MobiDB-lite"/>
    </source>
</evidence>
<dbReference type="InterPro" id="IPR044926">
    <property type="entry name" value="RGS_subdomain_2"/>
</dbReference>
<dbReference type="Proteomes" id="UP000030653">
    <property type="component" value="Unassembled WGS sequence"/>
</dbReference>
<evidence type="ECO:0008006" key="6">
    <source>
        <dbReference type="Google" id="ProtNLM"/>
    </source>
</evidence>
<feature type="transmembrane region" description="Helical" evidence="3">
    <location>
        <begin position="325"/>
        <end position="350"/>
    </location>
</feature>
<keyword evidence="5" id="KW-1185">Reference proteome</keyword>
<evidence type="ECO:0000256" key="3">
    <source>
        <dbReference type="SAM" id="Phobius"/>
    </source>
</evidence>
<accession>M5G1T1</accession>
<feature type="compositionally biased region" description="Basic and acidic residues" evidence="2">
    <location>
        <begin position="102"/>
        <end position="122"/>
    </location>
</feature>
<dbReference type="STRING" id="1858805.M5G1T1"/>
<feature type="coiled-coil region" evidence="1">
    <location>
        <begin position="181"/>
        <end position="208"/>
    </location>
</feature>
<name>M5G1T1_DACPD</name>
<keyword evidence="1" id="KW-0175">Coiled coil</keyword>
<dbReference type="RefSeq" id="XP_040629558.1">
    <property type="nucleotide sequence ID" value="XM_040777221.1"/>
</dbReference>
<dbReference type="EMBL" id="JH795861">
    <property type="protein sequence ID" value="EJU02664.1"/>
    <property type="molecule type" value="Genomic_DNA"/>
</dbReference>
<gene>
    <name evidence="4" type="ORF">DACRYDRAFT_94427</name>
</gene>
<dbReference type="InterPro" id="IPR036305">
    <property type="entry name" value="RGS_sf"/>
</dbReference>
<dbReference type="AlphaFoldDB" id="M5G1T1"/>
<feature type="region of interest" description="Disordered" evidence="2">
    <location>
        <begin position="102"/>
        <end position="124"/>
    </location>
</feature>
<reference evidence="4 5" key="1">
    <citation type="journal article" date="2012" name="Science">
        <title>The Paleozoic origin of enzymatic lignin decomposition reconstructed from 31 fungal genomes.</title>
        <authorList>
            <person name="Floudas D."/>
            <person name="Binder M."/>
            <person name="Riley R."/>
            <person name="Barry K."/>
            <person name="Blanchette R.A."/>
            <person name="Henrissat B."/>
            <person name="Martinez A.T."/>
            <person name="Otillar R."/>
            <person name="Spatafora J.W."/>
            <person name="Yadav J.S."/>
            <person name="Aerts A."/>
            <person name="Benoit I."/>
            <person name="Boyd A."/>
            <person name="Carlson A."/>
            <person name="Copeland A."/>
            <person name="Coutinho P.M."/>
            <person name="de Vries R.P."/>
            <person name="Ferreira P."/>
            <person name="Findley K."/>
            <person name="Foster B."/>
            <person name="Gaskell J."/>
            <person name="Glotzer D."/>
            <person name="Gorecki P."/>
            <person name="Heitman J."/>
            <person name="Hesse C."/>
            <person name="Hori C."/>
            <person name="Igarashi K."/>
            <person name="Jurgens J.A."/>
            <person name="Kallen N."/>
            <person name="Kersten P."/>
            <person name="Kohler A."/>
            <person name="Kuees U."/>
            <person name="Kumar T.K.A."/>
            <person name="Kuo A."/>
            <person name="LaButti K."/>
            <person name="Larrondo L.F."/>
            <person name="Lindquist E."/>
            <person name="Ling A."/>
            <person name="Lombard V."/>
            <person name="Lucas S."/>
            <person name="Lundell T."/>
            <person name="Martin R."/>
            <person name="McLaughlin D.J."/>
            <person name="Morgenstern I."/>
            <person name="Morin E."/>
            <person name="Murat C."/>
            <person name="Nagy L.G."/>
            <person name="Nolan M."/>
            <person name="Ohm R.A."/>
            <person name="Patyshakuliyeva A."/>
            <person name="Rokas A."/>
            <person name="Ruiz-Duenas F.J."/>
            <person name="Sabat G."/>
            <person name="Salamov A."/>
            <person name="Samejima M."/>
            <person name="Schmutz J."/>
            <person name="Slot J.C."/>
            <person name="St John F."/>
            <person name="Stenlid J."/>
            <person name="Sun H."/>
            <person name="Sun S."/>
            <person name="Syed K."/>
            <person name="Tsang A."/>
            <person name="Wiebenga A."/>
            <person name="Young D."/>
            <person name="Pisabarro A."/>
            <person name="Eastwood D.C."/>
            <person name="Martin F."/>
            <person name="Cullen D."/>
            <person name="Grigoriev I.V."/>
            <person name="Hibbett D.S."/>
        </authorList>
    </citation>
    <scope>NUCLEOTIDE SEQUENCE [LARGE SCALE GENOMIC DNA]</scope>
    <source>
        <strain evidence="4 5">DJM-731 SS1</strain>
    </source>
</reference>
<evidence type="ECO:0000313" key="5">
    <source>
        <dbReference type="Proteomes" id="UP000030653"/>
    </source>
</evidence>
<dbReference type="HOGENOM" id="CLU_041181_1_0_1"/>
<proteinExistence type="predicted"/>
<dbReference type="PANTHER" id="PTHR39466">
    <property type="entry name" value="RGS DOMAIN-CONTAINING PROTEIN"/>
    <property type="match status" value="1"/>
</dbReference>
<feature type="transmembrane region" description="Helical" evidence="3">
    <location>
        <begin position="290"/>
        <end position="313"/>
    </location>
</feature>
<sequence length="430" mass="49002">MPFTSSKVRRVPHPNPASPARQLTLTFLRSSVPIPLSLSLEHVLSDSLCHPLSLSDFNAFLAREERAQENLAFVLWFREYERRFLDLPEEWRGKAEMIEPSEEWERHMRRKAEDRREKESERSLSVSVYAPTPLPEGEAPWEEIDLGALEAGREEVVFLGERAMDNMPDAETLAIAPWIAEEGEEKDRQRMREIIQGAEEELEKTVQLLLRDDLPLREEIVRVVLHFLTLSSPHALSSAHIPALLLTLRRTTHPHSFRQLYAELLSYLQLDAHPRFIRAALVNTRAPFRAAMWCIALGLYLGGGLAIGLALVFCQQGELNRAWRLTSLPLVWAGISSSLCLWNGICPLAFSTRSRQLALWEPMPMPADSGHRRTRGRPHPGFMEFVRDDWWAGHPEAREMQWAVMIAAGRWGVLGMLIWAGVVLALPTGR</sequence>
<organism evidence="4 5">
    <name type="scientific">Dacryopinax primogenitus (strain DJM 731)</name>
    <name type="common">Brown rot fungus</name>
    <dbReference type="NCBI Taxonomy" id="1858805"/>
    <lineage>
        <taxon>Eukaryota</taxon>
        <taxon>Fungi</taxon>
        <taxon>Dikarya</taxon>
        <taxon>Basidiomycota</taxon>
        <taxon>Agaricomycotina</taxon>
        <taxon>Dacrymycetes</taxon>
        <taxon>Dacrymycetales</taxon>
        <taxon>Dacrymycetaceae</taxon>
        <taxon>Dacryopinax</taxon>
    </lineage>
</organism>
<dbReference type="GeneID" id="63692283"/>
<dbReference type="Gene3D" id="1.10.167.10">
    <property type="entry name" value="Regulator of G-protein Signalling 4, domain 2"/>
    <property type="match status" value="1"/>
</dbReference>
<keyword evidence="3" id="KW-1133">Transmembrane helix</keyword>
<evidence type="ECO:0000256" key="1">
    <source>
        <dbReference type="SAM" id="Coils"/>
    </source>
</evidence>
<keyword evidence="3" id="KW-0812">Transmembrane</keyword>